<evidence type="ECO:0000256" key="7">
    <source>
        <dbReference type="ARBA" id="ARBA00022989"/>
    </source>
</evidence>
<dbReference type="Proteomes" id="UP000019753">
    <property type="component" value="Unassembled WGS sequence"/>
</dbReference>
<sequence>MATSAAEQRMSRIAREPLRPFGPQRGIATGTVASVRDIWGARELVGLLVRRELRARYKNSSLGFVWSLFKPIAQLAIYFVVIGQFLQLARNIPDFAIFIFAGLTVWGLFNEVVAGGTGSIVANSGLVKKVYLPREVFPLSTVGAGLFNFGIQFVVLTLGTVIAGAFPAWANLIYVPLGLVLVMTFSTALAVLLSALNVYLRDVQHLVEIVMLILFWASPIIYSYKFVTAHLGGGFLEELYLANPVTLAVLAFQRGMWVGGAEEPFPSDLGTRLVVATMVSMLLLWVAQRVFSRLEGNFAQEL</sequence>
<dbReference type="PANTHER" id="PTHR30413:SF8">
    <property type="entry name" value="TRANSPORT PERMEASE PROTEIN"/>
    <property type="match status" value="1"/>
</dbReference>
<keyword evidence="7 9" id="KW-1133">Transmembrane helix</keyword>
<dbReference type="InterPro" id="IPR013525">
    <property type="entry name" value="ABC2_TM"/>
</dbReference>
<evidence type="ECO:0000256" key="2">
    <source>
        <dbReference type="ARBA" id="ARBA00007783"/>
    </source>
</evidence>
<reference evidence="11 12" key="1">
    <citation type="submission" date="2014-01" db="EMBL/GenBank/DDBJ databases">
        <title>Actinotalea ferrariae CF5-4.</title>
        <authorList>
            <person name="Chen F."/>
            <person name="Li Y."/>
            <person name="Wang G."/>
        </authorList>
    </citation>
    <scope>NUCLEOTIDE SEQUENCE [LARGE SCALE GENOMIC DNA]</scope>
    <source>
        <strain evidence="11 12">CF5-4</strain>
    </source>
</reference>
<feature type="domain" description="ABC transmembrane type-2" evidence="10">
    <location>
        <begin position="62"/>
        <end position="294"/>
    </location>
</feature>
<comment type="caution">
    <text evidence="11">The sequence shown here is derived from an EMBL/GenBank/DDBJ whole genome shotgun (WGS) entry which is preliminary data.</text>
</comment>
<feature type="transmembrane region" description="Helical" evidence="9">
    <location>
        <begin position="95"/>
        <end position="122"/>
    </location>
</feature>
<keyword evidence="12" id="KW-1185">Reference proteome</keyword>
<accession>A0A021VUB5</accession>
<feature type="transmembrane region" description="Helical" evidence="9">
    <location>
        <begin position="206"/>
        <end position="227"/>
    </location>
</feature>
<evidence type="ECO:0000256" key="5">
    <source>
        <dbReference type="ARBA" id="ARBA00022519"/>
    </source>
</evidence>
<evidence type="ECO:0000256" key="9">
    <source>
        <dbReference type="RuleBase" id="RU361157"/>
    </source>
</evidence>
<protein>
    <recommendedName>
        <fullName evidence="9">Transport permease protein</fullName>
    </recommendedName>
</protein>
<dbReference type="AlphaFoldDB" id="A0A021VUB5"/>
<evidence type="ECO:0000256" key="8">
    <source>
        <dbReference type="ARBA" id="ARBA00023136"/>
    </source>
</evidence>
<dbReference type="EMBL" id="AXCW01000018">
    <property type="protein sequence ID" value="EYR64779.1"/>
    <property type="molecule type" value="Genomic_DNA"/>
</dbReference>
<organism evidence="11 12">
    <name type="scientific">Actinotalea ferrariae CF5-4</name>
    <dbReference type="NCBI Taxonomy" id="948458"/>
    <lineage>
        <taxon>Bacteria</taxon>
        <taxon>Bacillati</taxon>
        <taxon>Actinomycetota</taxon>
        <taxon>Actinomycetes</taxon>
        <taxon>Micrococcales</taxon>
        <taxon>Cellulomonadaceae</taxon>
        <taxon>Actinotalea</taxon>
    </lineage>
</organism>
<feature type="transmembrane region" description="Helical" evidence="9">
    <location>
        <begin position="63"/>
        <end position="83"/>
    </location>
</feature>
<comment type="similarity">
    <text evidence="2 9">Belongs to the ABC-2 integral membrane protein family.</text>
</comment>
<keyword evidence="3 9" id="KW-0813">Transport</keyword>
<evidence type="ECO:0000313" key="12">
    <source>
        <dbReference type="Proteomes" id="UP000019753"/>
    </source>
</evidence>
<keyword evidence="4 9" id="KW-1003">Cell membrane</keyword>
<evidence type="ECO:0000256" key="3">
    <source>
        <dbReference type="ARBA" id="ARBA00022448"/>
    </source>
</evidence>
<keyword evidence="6 9" id="KW-0812">Transmembrane</keyword>
<feature type="transmembrane region" description="Helical" evidence="9">
    <location>
        <begin position="142"/>
        <end position="166"/>
    </location>
</feature>
<feature type="transmembrane region" description="Helical" evidence="9">
    <location>
        <begin position="173"/>
        <end position="200"/>
    </location>
</feature>
<feature type="transmembrane region" description="Helical" evidence="9">
    <location>
        <begin position="269"/>
        <end position="287"/>
    </location>
</feature>
<evidence type="ECO:0000259" key="10">
    <source>
        <dbReference type="PROSITE" id="PS51012"/>
    </source>
</evidence>
<dbReference type="PANTHER" id="PTHR30413">
    <property type="entry name" value="INNER MEMBRANE TRANSPORT PERMEASE"/>
    <property type="match status" value="1"/>
</dbReference>
<evidence type="ECO:0000313" key="11">
    <source>
        <dbReference type="EMBL" id="EYR64779.1"/>
    </source>
</evidence>
<dbReference type="GO" id="GO:0005886">
    <property type="term" value="C:plasma membrane"/>
    <property type="evidence" value="ECO:0007669"/>
    <property type="project" value="UniProtKB-SubCell"/>
</dbReference>
<dbReference type="Pfam" id="PF01061">
    <property type="entry name" value="ABC2_membrane"/>
    <property type="match status" value="1"/>
</dbReference>
<dbReference type="PROSITE" id="PS51012">
    <property type="entry name" value="ABC_TM2"/>
    <property type="match status" value="1"/>
</dbReference>
<dbReference type="InterPro" id="IPR047817">
    <property type="entry name" value="ABC2_TM_bact-type"/>
</dbReference>
<keyword evidence="5" id="KW-0997">Cell inner membrane</keyword>
<proteinExistence type="inferred from homology"/>
<dbReference type="RefSeq" id="WP_034222390.1">
    <property type="nucleotide sequence ID" value="NZ_AXCW01000018.1"/>
</dbReference>
<dbReference type="GO" id="GO:0015920">
    <property type="term" value="P:lipopolysaccharide transport"/>
    <property type="evidence" value="ECO:0007669"/>
    <property type="project" value="TreeGrafter"/>
</dbReference>
<evidence type="ECO:0000256" key="6">
    <source>
        <dbReference type="ARBA" id="ARBA00022692"/>
    </source>
</evidence>
<keyword evidence="8 9" id="KW-0472">Membrane</keyword>
<evidence type="ECO:0000256" key="4">
    <source>
        <dbReference type="ARBA" id="ARBA00022475"/>
    </source>
</evidence>
<dbReference type="OrthoDB" id="9789409at2"/>
<name>A0A021VUB5_9CELL</name>
<comment type="subcellular location">
    <subcellularLocation>
        <location evidence="1">Cell inner membrane</location>
        <topology evidence="1">Multi-pass membrane protein</topology>
    </subcellularLocation>
    <subcellularLocation>
        <location evidence="9">Cell membrane</location>
        <topology evidence="9">Multi-pass membrane protein</topology>
    </subcellularLocation>
</comment>
<gene>
    <name evidence="11" type="ORF">N866_05220</name>
</gene>
<dbReference type="GO" id="GO:0140359">
    <property type="term" value="F:ABC-type transporter activity"/>
    <property type="evidence" value="ECO:0007669"/>
    <property type="project" value="InterPro"/>
</dbReference>
<evidence type="ECO:0000256" key="1">
    <source>
        <dbReference type="ARBA" id="ARBA00004429"/>
    </source>
</evidence>